<gene>
    <name evidence="3" type="ORF">UFOVP1066_3</name>
    <name evidence="4" type="ORF">UFOVP1315_112</name>
    <name evidence="5" type="ORF">UFOVP1421_73</name>
    <name evidence="6" type="ORF">UFOVP1525_83</name>
    <name evidence="2" type="ORF">UFOVP909_46</name>
</gene>
<evidence type="ECO:0000313" key="3">
    <source>
        <dbReference type="EMBL" id="CAB4181001.1"/>
    </source>
</evidence>
<protein>
    <submittedName>
        <fullName evidence="2">Uncharacterized protein</fullName>
    </submittedName>
</protein>
<reference evidence="2" key="1">
    <citation type="submission" date="2020-05" db="EMBL/GenBank/DDBJ databases">
        <authorList>
            <person name="Chiriac C."/>
            <person name="Salcher M."/>
            <person name="Ghai R."/>
            <person name="Kavagutti S V."/>
        </authorList>
    </citation>
    <scope>NUCLEOTIDE SEQUENCE</scope>
</reference>
<proteinExistence type="predicted"/>
<evidence type="ECO:0000313" key="2">
    <source>
        <dbReference type="EMBL" id="CAB4170406.1"/>
    </source>
</evidence>
<dbReference type="EMBL" id="LR796861">
    <property type="protein sequence ID" value="CAB4170406.1"/>
    <property type="molecule type" value="Genomic_DNA"/>
</dbReference>
<evidence type="ECO:0000313" key="6">
    <source>
        <dbReference type="EMBL" id="CAB5238571.1"/>
    </source>
</evidence>
<evidence type="ECO:0000313" key="5">
    <source>
        <dbReference type="EMBL" id="CAB4211466.1"/>
    </source>
</evidence>
<evidence type="ECO:0000256" key="1">
    <source>
        <dbReference type="SAM" id="MobiDB-lite"/>
    </source>
</evidence>
<evidence type="ECO:0000313" key="4">
    <source>
        <dbReference type="EMBL" id="CAB4198485.1"/>
    </source>
</evidence>
<name>A0A6J5PKA0_9CAUD</name>
<dbReference type="EMBL" id="LR798454">
    <property type="protein sequence ID" value="CAB5238571.1"/>
    <property type="molecule type" value="Genomic_DNA"/>
</dbReference>
<accession>A0A6J5PKA0</accession>
<dbReference type="EMBL" id="LR797375">
    <property type="protein sequence ID" value="CAB4211466.1"/>
    <property type="molecule type" value="Genomic_DNA"/>
</dbReference>
<feature type="region of interest" description="Disordered" evidence="1">
    <location>
        <begin position="1"/>
        <end position="20"/>
    </location>
</feature>
<sequence length="64" mass="6681">MAESRGVEPHPISQNPVFKAGRRTNPAALLSITLVANSGNDPLTYRLSSDCSTSELIGNNLGAA</sequence>
<dbReference type="EMBL" id="LR797019">
    <property type="protein sequence ID" value="CAB4181001.1"/>
    <property type="molecule type" value="Genomic_DNA"/>
</dbReference>
<organism evidence="2">
    <name type="scientific">uncultured Caudovirales phage</name>
    <dbReference type="NCBI Taxonomy" id="2100421"/>
    <lineage>
        <taxon>Viruses</taxon>
        <taxon>Duplodnaviria</taxon>
        <taxon>Heunggongvirae</taxon>
        <taxon>Uroviricota</taxon>
        <taxon>Caudoviricetes</taxon>
        <taxon>Peduoviridae</taxon>
        <taxon>Maltschvirus</taxon>
        <taxon>Maltschvirus maltsch</taxon>
    </lineage>
</organism>
<dbReference type="EMBL" id="LR797272">
    <property type="protein sequence ID" value="CAB4198485.1"/>
    <property type="molecule type" value="Genomic_DNA"/>
</dbReference>